<dbReference type="PANTHER" id="PTHR43610">
    <property type="entry name" value="BLL6696 PROTEIN"/>
    <property type="match status" value="1"/>
</dbReference>
<dbReference type="SUPFAM" id="SSF55729">
    <property type="entry name" value="Acyl-CoA N-acyltransferases (Nat)"/>
    <property type="match status" value="1"/>
</dbReference>
<dbReference type="AlphaFoldDB" id="A0AAU8DLC6"/>
<dbReference type="EC" id="2.-.-.-" evidence="2"/>
<dbReference type="PANTHER" id="PTHR43610:SF1">
    <property type="entry name" value="N-ACETYLTRANSFERASE DOMAIN-CONTAINING PROTEIN"/>
    <property type="match status" value="1"/>
</dbReference>
<dbReference type="EMBL" id="CP159218">
    <property type="protein sequence ID" value="XCG62561.1"/>
    <property type="molecule type" value="Genomic_DNA"/>
</dbReference>
<evidence type="ECO:0000313" key="2">
    <source>
        <dbReference type="EMBL" id="XCG62561.1"/>
    </source>
</evidence>
<sequence>MTARLPDDAALIGSIVRLDPTVPTDAEGLFAALDHESVWISGYGGGLAGRAQDPSYWADGIPDPTDRRQYTVRLSADSGLGAAGTIVGTTSLGDFSLLDERTHLGWTAYDPALWGTPVNPATKLVVLSHVFDELRFGRVKIQCDNRNERSAAAIAKLGATREGVLRRHVRRADGSFRDTIVFSVILDDWPAVAAGLRARID</sequence>
<gene>
    <name evidence="2" type="ORF">ABLG96_15135</name>
</gene>
<keyword evidence="2" id="KW-0808">Transferase</keyword>
<reference evidence="2" key="1">
    <citation type="submission" date="2024-05" db="EMBL/GenBank/DDBJ databases">
        <authorList>
            <person name="Cai S.Y."/>
            <person name="Jin L.M."/>
            <person name="Li H.R."/>
        </authorList>
    </citation>
    <scope>NUCLEOTIDE SEQUENCE</scope>
    <source>
        <strain evidence="2">A5-74</strain>
    </source>
</reference>
<name>A0AAU8DLC6_9ACTN</name>
<dbReference type="RefSeq" id="WP_353648176.1">
    <property type="nucleotide sequence ID" value="NZ_CP159218.1"/>
</dbReference>
<dbReference type="Pfam" id="PF13302">
    <property type="entry name" value="Acetyltransf_3"/>
    <property type="match status" value="1"/>
</dbReference>
<accession>A0AAU8DLC6</accession>
<evidence type="ECO:0000259" key="1">
    <source>
        <dbReference type="Pfam" id="PF13302"/>
    </source>
</evidence>
<organism evidence="2">
    <name type="scientific">Nakamurella sp. A5-74</name>
    <dbReference type="NCBI Taxonomy" id="3158264"/>
    <lineage>
        <taxon>Bacteria</taxon>
        <taxon>Bacillati</taxon>
        <taxon>Actinomycetota</taxon>
        <taxon>Actinomycetes</taxon>
        <taxon>Nakamurellales</taxon>
        <taxon>Nakamurellaceae</taxon>
        <taxon>Nakamurella</taxon>
    </lineage>
</organism>
<proteinExistence type="predicted"/>
<dbReference type="GO" id="GO:0016747">
    <property type="term" value="F:acyltransferase activity, transferring groups other than amino-acyl groups"/>
    <property type="evidence" value="ECO:0007669"/>
    <property type="project" value="InterPro"/>
</dbReference>
<dbReference type="Gene3D" id="3.40.630.30">
    <property type="match status" value="1"/>
</dbReference>
<dbReference type="InterPro" id="IPR000182">
    <property type="entry name" value="GNAT_dom"/>
</dbReference>
<dbReference type="InterPro" id="IPR016181">
    <property type="entry name" value="Acyl_CoA_acyltransferase"/>
</dbReference>
<feature type="domain" description="N-acetyltransferase" evidence="1">
    <location>
        <begin position="17"/>
        <end position="160"/>
    </location>
</feature>
<protein>
    <submittedName>
        <fullName evidence="2">GNAT family protein</fullName>
        <ecNumber evidence="2">2.-.-.-</ecNumber>
    </submittedName>
</protein>